<reference evidence="5 6" key="1">
    <citation type="journal article" date="2015" name="Genome Biol. Evol.">
        <title>Distinctive Genome Reduction Rates Revealed by Genomic Analyses of Two Coxiella-Like Endosymbionts in Ticks.</title>
        <authorList>
            <person name="Gottlieb Y."/>
            <person name="Lalzar I."/>
            <person name="Klasson L."/>
        </authorList>
    </citation>
    <scope>NUCLEOTIDE SEQUENCE [LARGE SCALE GENOMIC DNA]</scope>
    <source>
        <strain evidence="5 6">CRt</strain>
    </source>
</reference>
<keyword evidence="5" id="KW-0251">Elongation factor</keyword>
<evidence type="ECO:0000256" key="3">
    <source>
        <dbReference type="ARBA" id="ARBA00022840"/>
    </source>
</evidence>
<keyword evidence="6" id="KW-1185">Reference proteome</keyword>
<dbReference type="PROSITE" id="PS50862">
    <property type="entry name" value="AA_TRNA_LIGASE_II"/>
    <property type="match status" value="1"/>
</dbReference>
<dbReference type="InterPro" id="IPR045864">
    <property type="entry name" value="aa-tRNA-synth_II/BPL/LPL"/>
</dbReference>
<dbReference type="NCBIfam" id="NF006828">
    <property type="entry name" value="PRK09350.1"/>
    <property type="match status" value="1"/>
</dbReference>
<evidence type="ECO:0000313" key="5">
    <source>
        <dbReference type="EMBL" id="AKQ33193.1"/>
    </source>
</evidence>
<dbReference type="InterPro" id="IPR006195">
    <property type="entry name" value="aa-tRNA-synth_II"/>
</dbReference>
<dbReference type="InterPro" id="IPR004364">
    <property type="entry name" value="Aa-tRNA-synt_II"/>
</dbReference>
<dbReference type="NCBIfam" id="TIGR00462">
    <property type="entry name" value="genX"/>
    <property type="match status" value="1"/>
</dbReference>
<dbReference type="Proteomes" id="UP000063965">
    <property type="component" value="Chromosome"/>
</dbReference>
<dbReference type="GO" id="GO:0016874">
    <property type="term" value="F:ligase activity"/>
    <property type="evidence" value="ECO:0007669"/>
    <property type="project" value="UniProtKB-KW"/>
</dbReference>
<proteinExistence type="predicted"/>
<accession>A0ABM5UTE3</accession>
<dbReference type="SUPFAM" id="SSF55681">
    <property type="entry name" value="Class II aaRS and biotin synthetases"/>
    <property type="match status" value="1"/>
</dbReference>
<evidence type="ECO:0000259" key="4">
    <source>
        <dbReference type="PROSITE" id="PS50862"/>
    </source>
</evidence>
<feature type="domain" description="Aminoacyl-transfer RNA synthetases class-II family profile" evidence="4">
    <location>
        <begin position="17"/>
        <end position="317"/>
    </location>
</feature>
<gene>
    <name evidence="5" type="primary">epmA</name>
    <name evidence="5" type="ORF">CleRT_01260</name>
</gene>
<dbReference type="RefSeq" id="WP_048874804.1">
    <property type="nucleotide sequence ID" value="NZ_CP011126.1"/>
</dbReference>
<keyword evidence="2" id="KW-0547">Nucleotide-binding</keyword>
<keyword evidence="5" id="KW-0648">Protein biosynthesis</keyword>
<dbReference type="Gene3D" id="3.30.930.10">
    <property type="entry name" value="Bira Bifunctional Protein, Domain 2"/>
    <property type="match status" value="1"/>
</dbReference>
<name>A0ABM5UTE3_9COXI</name>
<protein>
    <submittedName>
        <fullName evidence="5">Elongation factor P--(R)-beta-lysine ligase</fullName>
    </submittedName>
</protein>
<evidence type="ECO:0000313" key="6">
    <source>
        <dbReference type="Proteomes" id="UP000063965"/>
    </source>
</evidence>
<dbReference type="EMBL" id="CP011126">
    <property type="protein sequence ID" value="AKQ33193.1"/>
    <property type="molecule type" value="Genomic_DNA"/>
</dbReference>
<keyword evidence="3" id="KW-0067">ATP-binding</keyword>
<dbReference type="PANTHER" id="PTHR42918">
    <property type="entry name" value="LYSYL-TRNA SYNTHETASE"/>
    <property type="match status" value="1"/>
</dbReference>
<dbReference type="InterPro" id="IPR018149">
    <property type="entry name" value="Lys-tRNA-synth_II_C"/>
</dbReference>
<organism evidence="5 6">
    <name type="scientific">Candidatus Coxiella mudrowiae</name>
    <dbReference type="NCBI Taxonomy" id="2054173"/>
    <lineage>
        <taxon>Bacteria</taxon>
        <taxon>Pseudomonadati</taxon>
        <taxon>Pseudomonadota</taxon>
        <taxon>Gammaproteobacteria</taxon>
        <taxon>Legionellales</taxon>
        <taxon>Coxiellaceae</taxon>
        <taxon>Coxiella</taxon>
    </lineage>
</organism>
<sequence length="321" mass="37371">MFDLNWRPTASLINQQLRAKLYSNIRQFFAERDVLEVETPLLSQHTVTDIHIESFQTAYYNHKEKRHYYLQTSPEYAMKRLLANGSGAIYQICKAFRNGETGSQHNPEFTLLEWYRPSFSHHDLMNEMDELLQFTLHTKKSVRKTYSELFSEHLSINPFRVSLKELQSLARQFSLENVNDYNDQDILLQFLFTHAFEAKIGFGQPLFVYDFPASQSTLAKIHPENSNVALRFELYIEGVECANGFEELTDAQEQRYRFEQDILKRQKKGLFEIEIDHRFLASLETGLPPCAGVALGLDRLLMVKTKAQQIKEVITFPADIA</sequence>
<dbReference type="PANTHER" id="PTHR42918:SF6">
    <property type="entry name" value="ELONGATION FACTOR P--(R)-BETA-LYSINE LIGASE"/>
    <property type="match status" value="1"/>
</dbReference>
<keyword evidence="1 5" id="KW-0436">Ligase</keyword>
<evidence type="ECO:0000256" key="2">
    <source>
        <dbReference type="ARBA" id="ARBA00022741"/>
    </source>
</evidence>
<dbReference type="GO" id="GO:0003746">
    <property type="term" value="F:translation elongation factor activity"/>
    <property type="evidence" value="ECO:0007669"/>
    <property type="project" value="UniProtKB-KW"/>
</dbReference>
<evidence type="ECO:0000256" key="1">
    <source>
        <dbReference type="ARBA" id="ARBA00022598"/>
    </source>
</evidence>
<dbReference type="Pfam" id="PF00152">
    <property type="entry name" value="tRNA-synt_2"/>
    <property type="match status" value="1"/>
</dbReference>
<dbReference type="InterPro" id="IPR004525">
    <property type="entry name" value="EpmA"/>
</dbReference>
<dbReference type="PRINTS" id="PR00982">
    <property type="entry name" value="TRNASYNTHLYS"/>
</dbReference>